<dbReference type="GO" id="GO:0005576">
    <property type="term" value="C:extracellular region"/>
    <property type="evidence" value="ECO:0007669"/>
    <property type="project" value="UniProtKB-SubCell"/>
</dbReference>
<name>A0A8J9VM41_BRALA</name>
<evidence type="ECO:0000256" key="4">
    <source>
        <dbReference type="ARBA" id="ARBA00022729"/>
    </source>
</evidence>
<keyword evidence="2" id="KW-0964">Secreted</keyword>
<dbReference type="PANTHER" id="PTHR23097:SF181">
    <property type="entry name" value="CASPASE-8-LIKE"/>
    <property type="match status" value="1"/>
</dbReference>
<feature type="region of interest" description="Disordered" evidence="8">
    <location>
        <begin position="312"/>
        <end position="331"/>
    </location>
</feature>
<dbReference type="SUPFAM" id="SSF57586">
    <property type="entry name" value="TNF receptor-like"/>
    <property type="match status" value="2"/>
</dbReference>
<feature type="region of interest" description="Disordered" evidence="8">
    <location>
        <begin position="336"/>
        <end position="356"/>
    </location>
</feature>
<reference evidence="11" key="1">
    <citation type="submission" date="2022-01" db="EMBL/GenBank/DDBJ databases">
        <authorList>
            <person name="Braso-Vives M."/>
        </authorList>
    </citation>
    <scope>NUCLEOTIDE SEQUENCE</scope>
</reference>
<dbReference type="Gene3D" id="2.10.50.10">
    <property type="entry name" value="Tumor Necrosis Factor Receptor, subunit A, domain 2"/>
    <property type="match status" value="2"/>
</dbReference>
<keyword evidence="6" id="KW-1015">Disulfide bond</keyword>
<evidence type="ECO:0000313" key="12">
    <source>
        <dbReference type="Proteomes" id="UP000838412"/>
    </source>
</evidence>
<dbReference type="EMBL" id="OV696696">
    <property type="protein sequence ID" value="CAH1240662.1"/>
    <property type="molecule type" value="Genomic_DNA"/>
</dbReference>
<keyword evidence="9" id="KW-0812">Transmembrane</keyword>
<evidence type="ECO:0000256" key="8">
    <source>
        <dbReference type="SAM" id="MobiDB-lite"/>
    </source>
</evidence>
<evidence type="ECO:0000313" key="11">
    <source>
        <dbReference type="EMBL" id="CAH1240662.1"/>
    </source>
</evidence>
<feature type="region of interest" description="Disordered" evidence="8">
    <location>
        <begin position="176"/>
        <end position="267"/>
    </location>
</feature>
<protein>
    <submittedName>
        <fullName evidence="11">TNFRSF6B protein</fullName>
    </submittedName>
</protein>
<evidence type="ECO:0000256" key="6">
    <source>
        <dbReference type="ARBA" id="ARBA00023157"/>
    </source>
</evidence>
<feature type="transmembrane region" description="Helical" evidence="9">
    <location>
        <begin position="284"/>
        <end position="306"/>
    </location>
</feature>
<dbReference type="Pfam" id="PF00020">
    <property type="entry name" value="TNFR_c6"/>
    <property type="match status" value="2"/>
</dbReference>
<evidence type="ECO:0000256" key="9">
    <source>
        <dbReference type="SAM" id="Phobius"/>
    </source>
</evidence>
<dbReference type="OrthoDB" id="10031141at2759"/>
<keyword evidence="3" id="KW-0053">Apoptosis</keyword>
<evidence type="ECO:0000259" key="10">
    <source>
        <dbReference type="SMART" id="SM00208"/>
    </source>
</evidence>
<dbReference type="PANTHER" id="PTHR23097">
    <property type="entry name" value="TUMOR NECROSIS FACTOR RECEPTOR SUPERFAMILY MEMBER"/>
    <property type="match status" value="1"/>
</dbReference>
<feature type="domain" description="TNFR-Cys" evidence="10">
    <location>
        <begin position="110"/>
        <end position="147"/>
    </location>
</feature>
<dbReference type="SMART" id="SM00208">
    <property type="entry name" value="TNFR"/>
    <property type="match status" value="4"/>
</dbReference>
<gene>
    <name evidence="11" type="primary">TNFRSF6B</name>
    <name evidence="11" type="ORF">BLAG_LOCUS4528</name>
</gene>
<keyword evidence="12" id="KW-1185">Reference proteome</keyword>
<evidence type="ECO:0000256" key="3">
    <source>
        <dbReference type="ARBA" id="ARBA00022703"/>
    </source>
</evidence>
<dbReference type="InterPro" id="IPR001368">
    <property type="entry name" value="TNFR/NGFR_Cys_rich_reg"/>
</dbReference>
<feature type="domain" description="TNFR-Cys" evidence="10">
    <location>
        <begin position="66"/>
        <end position="108"/>
    </location>
</feature>
<feature type="domain" description="TNFR-Cys" evidence="10">
    <location>
        <begin position="28"/>
        <end position="63"/>
    </location>
</feature>
<keyword evidence="9" id="KW-1133">Transmembrane helix</keyword>
<keyword evidence="4" id="KW-0732">Signal</keyword>
<accession>A0A8J9VM41</accession>
<evidence type="ECO:0000256" key="5">
    <source>
        <dbReference type="ARBA" id="ARBA00022737"/>
    </source>
</evidence>
<keyword evidence="7" id="KW-0325">Glycoprotein</keyword>
<feature type="domain" description="TNFR-Cys" evidence="10">
    <location>
        <begin position="150"/>
        <end position="190"/>
    </location>
</feature>
<evidence type="ECO:0000256" key="1">
    <source>
        <dbReference type="ARBA" id="ARBA00004613"/>
    </source>
</evidence>
<evidence type="ECO:0000256" key="2">
    <source>
        <dbReference type="ARBA" id="ARBA00022525"/>
    </source>
</evidence>
<dbReference type="AlphaFoldDB" id="A0A8J9VM41"/>
<organism evidence="11 12">
    <name type="scientific">Branchiostoma lanceolatum</name>
    <name type="common">Common lancelet</name>
    <name type="synonym">Amphioxus lanceolatum</name>
    <dbReference type="NCBI Taxonomy" id="7740"/>
    <lineage>
        <taxon>Eukaryota</taxon>
        <taxon>Metazoa</taxon>
        <taxon>Chordata</taxon>
        <taxon>Cephalochordata</taxon>
        <taxon>Leptocardii</taxon>
        <taxon>Amphioxiformes</taxon>
        <taxon>Branchiostomatidae</taxon>
        <taxon>Branchiostoma</taxon>
    </lineage>
</organism>
<dbReference type="Proteomes" id="UP000838412">
    <property type="component" value="Chromosome 11"/>
</dbReference>
<dbReference type="GO" id="GO:0006915">
    <property type="term" value="P:apoptotic process"/>
    <property type="evidence" value="ECO:0007669"/>
    <property type="project" value="UniProtKB-KW"/>
</dbReference>
<comment type="subcellular location">
    <subcellularLocation>
        <location evidence="1">Secreted</location>
    </subcellularLocation>
</comment>
<keyword evidence="9" id="KW-0472">Membrane</keyword>
<sequence length="458" mass="49352">MDARFAIQTFMLAGILSSHQAEAPPKICNEITEYIHGELCCKKCPAGTYLKHDCLQDHGAPTCDICPPGTYTGFNNHLRGCLRCHIPCNTFFGFMETKTCQPYHNRQCRCEKGTYRVHEVCVLADQKPCPPGQGVVQKGTRRSNPVCEDCPPGTFSSKPSLTKACRTWRNCTAKGLETKTGGTSSRNAKCGGPLVPQQTKPVTSAIPVKPNASSEAATTTATTANPSKGEPTSKPPQTNPGKSTTAKVATEDGDTSLGQVPKDLDNSINNKNNNVNYQSQSSQVLLVVLVFIGAAILLIIVIALVWRKLKKQRQRRKQNNPTPTQVHDGPAREQLLDPQDAQDGEGAGVGGQAPAEGQGQLEVAPRTVGVNVSAVHRHAGSPAADHQQLQPVDATMIQMQVAERTTHVDARRQLVIYSQSTTIQQHNDFGSPNNVQVGQGNQINVGIENGVAEELDEE</sequence>
<dbReference type="InterPro" id="IPR052459">
    <property type="entry name" value="TNFRSF_decoy_receptor"/>
</dbReference>
<keyword evidence="5" id="KW-0677">Repeat</keyword>
<proteinExistence type="predicted"/>
<evidence type="ECO:0000256" key="7">
    <source>
        <dbReference type="ARBA" id="ARBA00023180"/>
    </source>
</evidence>